<evidence type="ECO:0000313" key="1">
    <source>
        <dbReference type="EMBL" id="CAL1538770.1"/>
    </source>
</evidence>
<comment type="caution">
    <text evidence="1">The sequence shown here is derived from an EMBL/GenBank/DDBJ whole genome shotgun (WGS) entry which is preliminary data.</text>
</comment>
<evidence type="ECO:0000313" key="2">
    <source>
        <dbReference type="Proteomes" id="UP001497497"/>
    </source>
</evidence>
<gene>
    <name evidence="1" type="ORF">GSLYS_00012591001</name>
</gene>
<evidence type="ECO:0008006" key="3">
    <source>
        <dbReference type="Google" id="ProtNLM"/>
    </source>
</evidence>
<reference evidence="1 2" key="1">
    <citation type="submission" date="2024-04" db="EMBL/GenBank/DDBJ databases">
        <authorList>
            <consortium name="Genoscope - CEA"/>
            <person name="William W."/>
        </authorList>
    </citation>
    <scope>NUCLEOTIDE SEQUENCE [LARGE SCALE GENOMIC DNA]</scope>
</reference>
<organism evidence="1 2">
    <name type="scientific">Lymnaea stagnalis</name>
    <name type="common">Great pond snail</name>
    <name type="synonym">Helix stagnalis</name>
    <dbReference type="NCBI Taxonomy" id="6523"/>
    <lineage>
        <taxon>Eukaryota</taxon>
        <taxon>Metazoa</taxon>
        <taxon>Spiralia</taxon>
        <taxon>Lophotrochozoa</taxon>
        <taxon>Mollusca</taxon>
        <taxon>Gastropoda</taxon>
        <taxon>Heterobranchia</taxon>
        <taxon>Euthyneura</taxon>
        <taxon>Panpulmonata</taxon>
        <taxon>Hygrophila</taxon>
        <taxon>Lymnaeoidea</taxon>
        <taxon>Lymnaeidae</taxon>
        <taxon>Lymnaea</taxon>
    </lineage>
</organism>
<proteinExistence type="predicted"/>
<dbReference type="AlphaFoldDB" id="A0AAV2I291"/>
<name>A0AAV2I291_LYMST</name>
<dbReference type="EMBL" id="CAXITT010000312">
    <property type="protein sequence ID" value="CAL1538770.1"/>
    <property type="molecule type" value="Genomic_DNA"/>
</dbReference>
<keyword evidence="2" id="KW-1185">Reference proteome</keyword>
<sequence>MALSFGTQKIKGRGFKNSFTEKRRTRHTNQIMNSTIATVTKKFSNCKPKSKKLFLQSNDFKHQYRPQLILKENVKIQIKTDDGDELPDLELCKNSTVNGIQKNRTRYPQRTKLLNLQKTLKVSLCDCKTYLECDRFHRNKAASLNQEEISQRYGSESKNCQLKAYSVYSHKEPFLSNRKRITSERQAVSSCDTLCSLIVNESSVSSNALIQNYKPKAISRRRISDERQAFSTPVTTINIPISTIFTPKCSTKPLQSQGNLLNETSHDISSECSEVLQDIHCIQICGDYIKDDHSLRDDSICTDSPIKYSKLKRTPFHFSEESREALKSSKEWLDICQCNKNDFKLSQEMANLKRNVVFGPYISSFLPVHSVQKSTSNFTFYHEQFIIFALEDVNMELASICLENFASYFAPSKCIISSVIRSWIDAQKWLKPFQTSAVLHSISTVYQKYPECISVTEDHLYFCVTSKANDPISIPCLTLLLTALELDLYTRNLCDAVKICHSYAYLLLSWDKGRKNFLLLLQELKSLLSATDSSFEMDKLIIVQRLISLGLNTSIKDMNNAVRNVAREIAKIYCSLPSIDEKTLLLSTIEIPSLTAQVTHCVIEDLYTVQTITSPCPSLKNIADSYFNPFPKQVSPDVKPAGWDEFIVLLYYNLWATIQSIRYKSYQTTRSRVLNPSLEEPAPLEMKTDIDRFLQHLTNMKPHLTQEGMEYCMLIECLLDAVDCL</sequence>
<accession>A0AAV2I291</accession>
<protein>
    <recommendedName>
        <fullName evidence="3">Coiled-coil SMC6 And NSE5 INteracting (CANIN) domain-containing protein</fullName>
    </recommendedName>
</protein>
<dbReference type="Proteomes" id="UP001497497">
    <property type="component" value="Unassembled WGS sequence"/>
</dbReference>